<evidence type="ECO:0000256" key="5">
    <source>
        <dbReference type="ARBA" id="ARBA00022989"/>
    </source>
</evidence>
<evidence type="ECO:0000256" key="4">
    <source>
        <dbReference type="ARBA" id="ARBA00022692"/>
    </source>
</evidence>
<feature type="transmembrane region" description="Helical" evidence="7">
    <location>
        <begin position="386"/>
        <end position="403"/>
    </location>
</feature>
<name>B4S7S7_PROA2</name>
<reference evidence="10" key="1">
    <citation type="submission" date="2008-06" db="EMBL/GenBank/DDBJ databases">
        <title>Complete sequence of chromosome of Prosthecochloris aestuarii DSM 271.</title>
        <authorList>
            <consortium name="US DOE Joint Genome Institute"/>
            <person name="Lucas S."/>
            <person name="Copeland A."/>
            <person name="Lapidus A."/>
            <person name="Glavina del Rio T."/>
            <person name="Dalin E."/>
            <person name="Tice H."/>
            <person name="Bruce D."/>
            <person name="Goodwin L."/>
            <person name="Pitluck S."/>
            <person name="Schmutz J."/>
            <person name="Larimer F."/>
            <person name="Land M."/>
            <person name="Hauser L."/>
            <person name="Kyrpides N."/>
            <person name="Anderson I."/>
            <person name="Liu Z."/>
            <person name="Li T."/>
            <person name="Zhao F."/>
            <person name="Overmann J."/>
            <person name="Bryant D.A."/>
            <person name="Richardson P."/>
        </authorList>
    </citation>
    <scope>NUCLEOTIDE SEQUENCE [LARGE SCALE GENOMIC DNA]</scope>
    <source>
        <strain evidence="10">DSM 271</strain>
    </source>
</reference>
<keyword evidence="4 7" id="KW-0812">Transmembrane</keyword>
<keyword evidence="3" id="KW-1003">Cell membrane</keyword>
<dbReference type="Proteomes" id="UP000002725">
    <property type="component" value="Chromosome"/>
</dbReference>
<dbReference type="GO" id="GO:0044874">
    <property type="term" value="P:lipoprotein localization to outer membrane"/>
    <property type="evidence" value="ECO:0007669"/>
    <property type="project" value="TreeGrafter"/>
</dbReference>
<dbReference type="InterPro" id="IPR051447">
    <property type="entry name" value="Lipoprotein-release_system"/>
</dbReference>
<dbReference type="EMBL" id="CP001108">
    <property type="protein sequence ID" value="ACF46114.1"/>
    <property type="molecule type" value="Genomic_DNA"/>
</dbReference>
<dbReference type="AlphaFoldDB" id="B4S7S7"/>
<evidence type="ECO:0000256" key="7">
    <source>
        <dbReference type="SAM" id="Phobius"/>
    </source>
</evidence>
<dbReference type="STRING" id="290512.Paes_1079"/>
<evidence type="ECO:0000313" key="10">
    <source>
        <dbReference type="EMBL" id="ACF46114.1"/>
    </source>
</evidence>
<evidence type="ECO:0000256" key="2">
    <source>
        <dbReference type="ARBA" id="ARBA00005236"/>
    </source>
</evidence>
<dbReference type="Pfam" id="PF02687">
    <property type="entry name" value="FtsX"/>
    <property type="match status" value="1"/>
</dbReference>
<dbReference type="InterPro" id="IPR025857">
    <property type="entry name" value="MacB_PCD"/>
</dbReference>
<proteinExistence type="inferred from homology"/>
<keyword evidence="6 7" id="KW-0472">Membrane</keyword>
<evidence type="ECO:0000256" key="1">
    <source>
        <dbReference type="ARBA" id="ARBA00004651"/>
    </source>
</evidence>
<feature type="transmembrane region" description="Helical" evidence="7">
    <location>
        <begin position="288"/>
        <end position="310"/>
    </location>
</feature>
<evidence type="ECO:0000259" key="8">
    <source>
        <dbReference type="Pfam" id="PF02687"/>
    </source>
</evidence>
<organism evidence="10 11">
    <name type="scientific">Prosthecochloris aestuarii (strain DSM 271 / SK 413)</name>
    <dbReference type="NCBI Taxonomy" id="290512"/>
    <lineage>
        <taxon>Bacteria</taxon>
        <taxon>Pseudomonadati</taxon>
        <taxon>Chlorobiota</taxon>
        <taxon>Chlorobiia</taxon>
        <taxon>Chlorobiales</taxon>
        <taxon>Chlorobiaceae</taxon>
        <taxon>Prosthecochloris</taxon>
    </lineage>
</organism>
<evidence type="ECO:0000256" key="3">
    <source>
        <dbReference type="ARBA" id="ARBA00022475"/>
    </source>
</evidence>
<comment type="similarity">
    <text evidence="2">Belongs to the ABC-4 integral membrane protein family. LolC/E subfamily.</text>
</comment>
<dbReference type="PANTHER" id="PTHR30489:SF0">
    <property type="entry name" value="LIPOPROTEIN-RELEASING SYSTEM TRANSMEMBRANE PROTEIN LOLE"/>
    <property type="match status" value="1"/>
</dbReference>
<evidence type="ECO:0000313" key="11">
    <source>
        <dbReference type="Proteomes" id="UP000002725"/>
    </source>
</evidence>
<dbReference type="Pfam" id="PF12704">
    <property type="entry name" value="MacB_PCD"/>
    <property type="match status" value="1"/>
</dbReference>
<dbReference type="PANTHER" id="PTHR30489">
    <property type="entry name" value="LIPOPROTEIN-RELEASING SYSTEM TRANSMEMBRANE PROTEIN LOLE"/>
    <property type="match status" value="1"/>
</dbReference>
<evidence type="ECO:0000259" key="9">
    <source>
        <dbReference type="Pfam" id="PF12704"/>
    </source>
</evidence>
<comment type="subcellular location">
    <subcellularLocation>
        <location evidence="1">Cell membrane</location>
        <topology evidence="1">Multi-pass membrane protein</topology>
    </subcellularLocation>
</comment>
<dbReference type="KEGG" id="paa:Paes_1079"/>
<dbReference type="eggNOG" id="COG4591">
    <property type="taxonomic scope" value="Bacteria"/>
</dbReference>
<gene>
    <name evidence="10" type="ordered locus">Paes_1079</name>
</gene>
<keyword evidence="11" id="KW-1185">Reference proteome</keyword>
<feature type="transmembrane region" description="Helical" evidence="7">
    <location>
        <begin position="21"/>
        <end position="46"/>
    </location>
</feature>
<evidence type="ECO:0008006" key="12">
    <source>
        <dbReference type="Google" id="ProtNLM"/>
    </source>
</evidence>
<keyword evidence="5 7" id="KW-1133">Transmembrane helix</keyword>
<dbReference type="RefSeq" id="WP_012505651.1">
    <property type="nucleotide sequence ID" value="NC_011059.1"/>
</dbReference>
<sequence>MKPELYIARRFAFKQRSTSKPTFIVMIAVTGIAVGTTALILTLSIVKGFSVKIEEKLVAFSSHMQVRQSDGRLFYPLDADTRRLSHIDNVLSITPFMEKNVILQSRKGKKTLIQPAMLKGFNAAETPDFLRESIVDGESIAESGGNNLDILVGSSLAETLDIGPGSRVLVISTSKQATGALLAGSDTIVDLLSNMDLELATVRGVYETGLNEGFDDYMVIADLGALQKHFHPSRISGYEIMVNDLARLNETTRAAADTLGYPFYSYTVYERYANLFEWLKLQQNITPLLIITITIVAVFNIISTLLVLIIEKTREIGMLMALGLGPSKLSSIFLSQAFLIALIGIALGNLLALGFSVFELHFHLISLPEKNYFIKHVPILIDFRDYLLVSAVVASLSLLFAFIPARVAASLKPGTALLT</sequence>
<feature type="domain" description="MacB-like periplasmic core" evidence="9">
    <location>
        <begin position="26"/>
        <end position="254"/>
    </location>
</feature>
<dbReference type="InterPro" id="IPR003838">
    <property type="entry name" value="ABC3_permease_C"/>
</dbReference>
<dbReference type="HOGENOM" id="CLU_000604_8_1_10"/>
<feature type="domain" description="ABC3 transporter permease C-terminal" evidence="8">
    <location>
        <begin position="289"/>
        <end position="412"/>
    </location>
</feature>
<accession>B4S7S7</accession>
<dbReference type="GO" id="GO:0098797">
    <property type="term" value="C:plasma membrane protein complex"/>
    <property type="evidence" value="ECO:0007669"/>
    <property type="project" value="TreeGrafter"/>
</dbReference>
<feature type="transmembrane region" description="Helical" evidence="7">
    <location>
        <begin position="331"/>
        <end position="358"/>
    </location>
</feature>
<evidence type="ECO:0000256" key="6">
    <source>
        <dbReference type="ARBA" id="ARBA00023136"/>
    </source>
</evidence>
<protein>
    <recommendedName>
        <fullName evidence="12">Lipoprotein releasing system, transmembrane protein, LolC/E family</fullName>
    </recommendedName>
</protein>